<sequence length="596" mass="66270">MSSRPLTSPRNERSFYVGRLIQASIALLLIVTALLWYDTVDAPNLRSSSNPVDIIPTSVHNVAPFIFDSLHGLLKQWPNSYAPNGHSAVAGTIAPYTQLFHGRHGPGLPDKLQFFAFDAEMSLGIFGAAGSSVLHTLTTTRPLRVVYFDGQSAALTEAGTLDSQMAILNGEVPPIPTYNHVYDENQRALDLCALVGDLRIDGVVRMNAGFEVLLCNWVQSGVKHVFASNLTLPGNQERKQDKSLLNDPNRQPPRGFGNAFSEQGSFEWLRSATWHYGNYGQGGPTFGRVKLDLCTMVSFYDPELSSLNDLHSGHIVGNQAFLNGWGFRRGHRLVGISNGDAKAARSQLRKNIARPKCSDVEWAAMVQNIVSQHKARLLDISKTLKSRQTTLGIITRVHELSHAILYAYLEYPFATTGRSLGKVEVLTSSRCSTVYTSSIKLPVLSNSERLLYHSINSVLRRLCSAEWDLLKWSEKYTTQLLGEHADIDQSQIIEEINAKRQLVSSLLSWIGWDNWSQCEVQCLADQVCAIPTWPVVYAPGFPQGGIYAVNNTKTSDLDLKEFWRPKCINRTDFDRGGGRGREPDYQFPDVPSYPEA</sequence>
<name>A0ACC2JCA2_9PEZI</name>
<evidence type="ECO:0000313" key="1">
    <source>
        <dbReference type="EMBL" id="KAJ8125066.1"/>
    </source>
</evidence>
<organism evidence="1 2">
    <name type="scientific">Lasiodiplodia mahajangana</name>
    <dbReference type="NCBI Taxonomy" id="1108764"/>
    <lineage>
        <taxon>Eukaryota</taxon>
        <taxon>Fungi</taxon>
        <taxon>Dikarya</taxon>
        <taxon>Ascomycota</taxon>
        <taxon>Pezizomycotina</taxon>
        <taxon>Dothideomycetes</taxon>
        <taxon>Dothideomycetes incertae sedis</taxon>
        <taxon>Botryosphaeriales</taxon>
        <taxon>Botryosphaeriaceae</taxon>
        <taxon>Lasiodiplodia</taxon>
    </lineage>
</organism>
<dbReference type="EMBL" id="JAPUUL010002586">
    <property type="protein sequence ID" value="KAJ8125066.1"/>
    <property type="molecule type" value="Genomic_DNA"/>
</dbReference>
<accession>A0ACC2JCA2</accession>
<protein>
    <submittedName>
        <fullName evidence="1">Uncharacterized protein</fullName>
    </submittedName>
</protein>
<gene>
    <name evidence="1" type="ORF">O1611_g8575</name>
</gene>
<comment type="caution">
    <text evidence="1">The sequence shown here is derived from an EMBL/GenBank/DDBJ whole genome shotgun (WGS) entry which is preliminary data.</text>
</comment>
<dbReference type="Proteomes" id="UP001153332">
    <property type="component" value="Unassembled WGS sequence"/>
</dbReference>
<evidence type="ECO:0000313" key="2">
    <source>
        <dbReference type="Proteomes" id="UP001153332"/>
    </source>
</evidence>
<keyword evidence="2" id="KW-1185">Reference proteome</keyword>
<proteinExistence type="predicted"/>
<reference evidence="1" key="1">
    <citation type="submission" date="2022-12" db="EMBL/GenBank/DDBJ databases">
        <title>Genome Sequence of Lasiodiplodia mahajangana.</title>
        <authorList>
            <person name="Buettner E."/>
        </authorList>
    </citation>
    <scope>NUCLEOTIDE SEQUENCE</scope>
    <source>
        <strain evidence="1">VT137</strain>
    </source>
</reference>